<dbReference type="Pfam" id="PF00106">
    <property type="entry name" value="adh_short"/>
    <property type="match status" value="1"/>
</dbReference>
<dbReference type="PANTHER" id="PTHR48476">
    <property type="entry name" value="SHORT-CHAIN DEHYDROGENASE TIC 32, CHLOROPLASTIC-LIKE"/>
    <property type="match status" value="1"/>
</dbReference>
<dbReference type="InterPro" id="IPR036291">
    <property type="entry name" value="NAD(P)-bd_dom_sf"/>
</dbReference>
<dbReference type="EMBL" id="LFYR01000514">
    <property type="protein sequence ID" value="KMZ73899.1"/>
    <property type="molecule type" value="Genomic_DNA"/>
</dbReference>
<proteinExistence type="predicted"/>
<evidence type="ECO:0000313" key="1">
    <source>
        <dbReference type="EMBL" id="KMZ73899.1"/>
    </source>
</evidence>
<dbReference type="InterPro" id="IPR002347">
    <property type="entry name" value="SDR_fam"/>
</dbReference>
<comment type="caution">
    <text evidence="1">The sequence shown here is derived from an EMBL/GenBank/DDBJ whole genome shotgun (WGS) entry which is preliminary data.</text>
</comment>
<protein>
    <submittedName>
        <fullName evidence="1">Uncharacterized protein</fullName>
    </submittedName>
</protein>
<sequence>MPPISLPLLQEEQAELVGRVRVLALRGAHVIIATRNLKAAEEAKKLILDSNSNAHVDTMELDLSSFKSVRTFADNFIAKNLPLNLLINNAGACYVLAFPTLRRWS</sequence>
<gene>
    <name evidence="1" type="ORF">ZOSMA_13G01050</name>
</gene>
<dbReference type="OrthoDB" id="191139at2759"/>
<dbReference type="STRING" id="29655.A0A0K9PY89"/>
<dbReference type="PANTHER" id="PTHR48476:SF1">
    <property type="entry name" value="SHORT-CHAIN DEHYDROGENASE TIC 32, CHLOROPLASTIC-LIKE"/>
    <property type="match status" value="1"/>
</dbReference>
<organism evidence="1 2">
    <name type="scientific">Zostera marina</name>
    <name type="common">Eelgrass</name>
    <dbReference type="NCBI Taxonomy" id="29655"/>
    <lineage>
        <taxon>Eukaryota</taxon>
        <taxon>Viridiplantae</taxon>
        <taxon>Streptophyta</taxon>
        <taxon>Embryophyta</taxon>
        <taxon>Tracheophyta</taxon>
        <taxon>Spermatophyta</taxon>
        <taxon>Magnoliopsida</taxon>
        <taxon>Liliopsida</taxon>
        <taxon>Zosteraceae</taxon>
        <taxon>Zostera</taxon>
    </lineage>
</organism>
<dbReference type="SUPFAM" id="SSF51735">
    <property type="entry name" value="NAD(P)-binding Rossmann-fold domains"/>
    <property type="match status" value="1"/>
</dbReference>
<dbReference type="Proteomes" id="UP000036987">
    <property type="component" value="Unassembled WGS sequence"/>
</dbReference>
<accession>A0A0K9PY89</accession>
<reference evidence="2" key="1">
    <citation type="journal article" date="2016" name="Nature">
        <title>The genome of the seagrass Zostera marina reveals angiosperm adaptation to the sea.</title>
        <authorList>
            <person name="Olsen J.L."/>
            <person name="Rouze P."/>
            <person name="Verhelst B."/>
            <person name="Lin Y.-C."/>
            <person name="Bayer T."/>
            <person name="Collen J."/>
            <person name="Dattolo E."/>
            <person name="De Paoli E."/>
            <person name="Dittami S."/>
            <person name="Maumus F."/>
            <person name="Michel G."/>
            <person name="Kersting A."/>
            <person name="Lauritano C."/>
            <person name="Lohaus R."/>
            <person name="Toepel M."/>
            <person name="Tonon T."/>
            <person name="Vanneste K."/>
            <person name="Amirebrahimi M."/>
            <person name="Brakel J."/>
            <person name="Bostroem C."/>
            <person name="Chovatia M."/>
            <person name="Grimwood J."/>
            <person name="Jenkins J.W."/>
            <person name="Jueterbock A."/>
            <person name="Mraz A."/>
            <person name="Stam W.T."/>
            <person name="Tice H."/>
            <person name="Bornberg-Bauer E."/>
            <person name="Green P.J."/>
            <person name="Pearson G.A."/>
            <person name="Procaccini G."/>
            <person name="Duarte C.M."/>
            <person name="Schmutz J."/>
            <person name="Reusch T.B.H."/>
            <person name="Van de Peer Y."/>
        </authorList>
    </citation>
    <scope>NUCLEOTIDE SEQUENCE [LARGE SCALE GENOMIC DNA]</scope>
    <source>
        <strain evidence="2">cv. Finnish</strain>
    </source>
</reference>
<dbReference type="InterPro" id="IPR055280">
    <property type="entry name" value="TIC32"/>
</dbReference>
<dbReference type="Gene3D" id="3.40.50.720">
    <property type="entry name" value="NAD(P)-binding Rossmann-like Domain"/>
    <property type="match status" value="1"/>
</dbReference>
<dbReference type="OMA" id="NAGACYV"/>
<name>A0A0K9PY89_ZOSMR</name>
<dbReference type="AlphaFoldDB" id="A0A0K9PY89"/>
<evidence type="ECO:0000313" key="2">
    <source>
        <dbReference type="Proteomes" id="UP000036987"/>
    </source>
</evidence>
<keyword evidence="2" id="KW-1185">Reference proteome</keyword>